<dbReference type="EMBL" id="CP117255">
    <property type="protein sequence ID" value="WFR97417.1"/>
    <property type="molecule type" value="Genomic_DNA"/>
</dbReference>
<keyword evidence="1" id="KW-1277">Toxin-antitoxin system</keyword>
<accession>A0AAF1K768</accession>
<dbReference type="Pfam" id="PF05016">
    <property type="entry name" value="ParE_toxin"/>
    <property type="match status" value="1"/>
</dbReference>
<organism evidence="2 3">
    <name type="scientific">Rhizobium tumorigenes</name>
    <dbReference type="NCBI Taxonomy" id="2041385"/>
    <lineage>
        <taxon>Bacteria</taxon>
        <taxon>Pseudomonadati</taxon>
        <taxon>Pseudomonadota</taxon>
        <taxon>Alphaproteobacteria</taxon>
        <taxon>Hyphomicrobiales</taxon>
        <taxon>Rhizobiaceae</taxon>
        <taxon>Rhizobium/Agrobacterium group</taxon>
        <taxon>Rhizobium</taxon>
    </lineage>
</organism>
<reference evidence="3" key="2">
    <citation type="journal article" date="2023" name="MicrobiologyOpen">
        <title>Genomics of the tumorigenes clade of the family Rhizobiaceae and description of Rhizobium rhododendri sp. nov.</title>
        <authorList>
            <person name="Kuzmanovic N."/>
            <person name="diCenzo G.C."/>
            <person name="Bunk B."/>
            <person name="Sproeer C."/>
            <person name="Fruehling A."/>
            <person name="Neumann-Schaal M."/>
            <person name="Overmann J."/>
            <person name="Smalla K."/>
        </authorList>
    </citation>
    <scope>NUCLEOTIDE SEQUENCE [LARGE SCALE GENOMIC DNA]</scope>
    <source>
        <strain evidence="3">1078</strain>
    </source>
</reference>
<evidence type="ECO:0000256" key="1">
    <source>
        <dbReference type="ARBA" id="ARBA00022649"/>
    </source>
</evidence>
<evidence type="ECO:0000313" key="3">
    <source>
        <dbReference type="Proteomes" id="UP000249499"/>
    </source>
</evidence>
<keyword evidence="3" id="KW-1185">Reference proteome</keyword>
<dbReference type="InterPro" id="IPR035093">
    <property type="entry name" value="RelE/ParE_toxin_dom_sf"/>
</dbReference>
<reference evidence="2 3" key="1">
    <citation type="journal article" date="2018" name="Sci. Rep.">
        <title>Rhizobium tumorigenes sp. nov., a novel plant tumorigenic bacterium isolated from cane gall tumors on thornless blackberry.</title>
        <authorList>
            <person name="Kuzmanovi N."/>
            <person name="Smalla K."/>
            <person name="Gronow S."/>
            <person name="PuBawska J."/>
        </authorList>
    </citation>
    <scope>NUCLEOTIDE SEQUENCE [LARGE SCALE GENOMIC DNA]</scope>
    <source>
        <strain evidence="2 3">1078</strain>
    </source>
</reference>
<protein>
    <submittedName>
        <fullName evidence="2">Type II toxin-antitoxin system RelE/ParE family toxin</fullName>
    </submittedName>
</protein>
<gene>
    <name evidence="2" type="ORF">PR017_04215</name>
</gene>
<name>A0AAF1K768_9HYPH</name>
<dbReference type="AlphaFoldDB" id="A0AAF1K768"/>
<dbReference type="Proteomes" id="UP000249499">
    <property type="component" value="Chromosome"/>
</dbReference>
<dbReference type="Gene3D" id="3.30.2310.20">
    <property type="entry name" value="RelE-like"/>
    <property type="match status" value="1"/>
</dbReference>
<proteinExistence type="predicted"/>
<sequence>MWSGTARADLMSQYRYIAESSSAAADKFILDIERKAQSFARLGLTGIARDHLRPGLRSFSYRQRVFYFVVSDIALRVVRVIHAHEDTSPEDFTESIA</sequence>
<dbReference type="KEGG" id="rtu:PR017_04215"/>
<evidence type="ECO:0000313" key="2">
    <source>
        <dbReference type="EMBL" id="WFR97417.1"/>
    </source>
</evidence>
<dbReference type="InterPro" id="IPR007712">
    <property type="entry name" value="RelE/ParE_toxin"/>
</dbReference>